<accession>A0ACA9N6R7</accession>
<gene>
    <name evidence="1" type="ORF">ACOLOM_LOCUS7676</name>
</gene>
<proteinExistence type="predicted"/>
<reference evidence="1" key="1">
    <citation type="submission" date="2021-06" db="EMBL/GenBank/DDBJ databases">
        <authorList>
            <person name="Kallberg Y."/>
            <person name="Tangrot J."/>
            <person name="Rosling A."/>
        </authorList>
    </citation>
    <scope>NUCLEOTIDE SEQUENCE</scope>
    <source>
        <strain evidence="1">CL356</strain>
    </source>
</reference>
<name>A0ACA9N6R7_9GLOM</name>
<organism evidence="1 2">
    <name type="scientific">Acaulospora colombiana</name>
    <dbReference type="NCBI Taxonomy" id="27376"/>
    <lineage>
        <taxon>Eukaryota</taxon>
        <taxon>Fungi</taxon>
        <taxon>Fungi incertae sedis</taxon>
        <taxon>Mucoromycota</taxon>
        <taxon>Glomeromycotina</taxon>
        <taxon>Glomeromycetes</taxon>
        <taxon>Diversisporales</taxon>
        <taxon>Acaulosporaceae</taxon>
        <taxon>Acaulospora</taxon>
    </lineage>
</organism>
<comment type="caution">
    <text evidence="1">The sequence shown here is derived from an EMBL/GenBank/DDBJ whole genome shotgun (WGS) entry which is preliminary data.</text>
</comment>
<feature type="non-terminal residue" evidence="1">
    <location>
        <position position="63"/>
    </location>
</feature>
<keyword evidence="2" id="KW-1185">Reference proteome</keyword>
<protein>
    <submittedName>
        <fullName evidence="1">10992_t:CDS:1</fullName>
    </submittedName>
</protein>
<sequence length="63" mass="6540">MATLVVNAPDFASRATTPSAAVWPQILSVPIGFSMVSFLGIIVSSSSTVIYGEAVWSPIDLLG</sequence>
<evidence type="ECO:0000313" key="1">
    <source>
        <dbReference type="EMBL" id="CAG8632396.1"/>
    </source>
</evidence>
<dbReference type="EMBL" id="CAJVPT010018225">
    <property type="protein sequence ID" value="CAG8632396.1"/>
    <property type="molecule type" value="Genomic_DNA"/>
</dbReference>
<dbReference type="Proteomes" id="UP000789525">
    <property type="component" value="Unassembled WGS sequence"/>
</dbReference>
<evidence type="ECO:0000313" key="2">
    <source>
        <dbReference type="Proteomes" id="UP000789525"/>
    </source>
</evidence>